<dbReference type="Gene3D" id="3.30.40.10">
    <property type="entry name" value="Zinc/RING finger domain, C3HC4 (zinc finger)"/>
    <property type="match status" value="1"/>
</dbReference>
<feature type="compositionally biased region" description="Basic and acidic residues" evidence="6">
    <location>
        <begin position="107"/>
        <end position="126"/>
    </location>
</feature>
<keyword evidence="5" id="KW-0539">Nucleus</keyword>
<keyword evidence="3" id="KW-0238">DNA-binding</keyword>
<dbReference type="HOGENOM" id="CLU_010486_0_0_1"/>
<dbReference type="PROSITE" id="PS50811">
    <property type="entry name" value="WRKY"/>
    <property type="match status" value="1"/>
</dbReference>
<dbReference type="EnsemblPlants" id="ONIVA02G36110.1">
    <property type="protein sequence ID" value="ONIVA02G36110.1"/>
    <property type="gene ID" value="ONIVA02G36110"/>
</dbReference>
<feature type="compositionally biased region" description="Basic and acidic residues" evidence="6">
    <location>
        <begin position="77"/>
        <end position="95"/>
    </location>
</feature>
<feature type="compositionally biased region" description="Basic residues" evidence="6">
    <location>
        <begin position="1044"/>
        <end position="1054"/>
    </location>
</feature>
<dbReference type="Pfam" id="PF07800">
    <property type="entry name" value="DUF1644"/>
    <property type="match status" value="1"/>
</dbReference>
<evidence type="ECO:0000256" key="3">
    <source>
        <dbReference type="ARBA" id="ARBA00023125"/>
    </source>
</evidence>
<evidence type="ECO:0000256" key="6">
    <source>
        <dbReference type="SAM" id="MobiDB-lite"/>
    </source>
</evidence>
<name>A0A0E0GDD0_ORYNI</name>
<dbReference type="Proteomes" id="UP000006591">
    <property type="component" value="Chromosome 2"/>
</dbReference>
<dbReference type="STRING" id="4536.A0A0E0GDD0"/>
<comment type="subcellular location">
    <subcellularLocation>
        <location evidence="1">Nucleus</location>
    </subcellularLocation>
</comment>
<keyword evidence="2" id="KW-0805">Transcription regulation</keyword>
<evidence type="ECO:0000256" key="4">
    <source>
        <dbReference type="ARBA" id="ARBA00023163"/>
    </source>
</evidence>
<keyword evidence="9" id="KW-1185">Reference proteome</keyword>
<feature type="region of interest" description="Disordered" evidence="6">
    <location>
        <begin position="45"/>
        <end position="221"/>
    </location>
</feature>
<feature type="compositionally biased region" description="Basic and acidic residues" evidence="6">
    <location>
        <begin position="212"/>
        <end position="221"/>
    </location>
</feature>
<dbReference type="GO" id="GO:0003700">
    <property type="term" value="F:DNA-binding transcription factor activity"/>
    <property type="evidence" value="ECO:0007669"/>
    <property type="project" value="InterPro"/>
</dbReference>
<protein>
    <recommendedName>
        <fullName evidence="7">WRKY domain-containing protein</fullName>
    </recommendedName>
</protein>
<dbReference type="GO" id="GO:0043565">
    <property type="term" value="F:sequence-specific DNA binding"/>
    <property type="evidence" value="ECO:0007669"/>
    <property type="project" value="InterPro"/>
</dbReference>
<feature type="region of interest" description="Disordered" evidence="6">
    <location>
        <begin position="272"/>
        <end position="307"/>
    </location>
</feature>
<dbReference type="Gene3D" id="2.20.25.80">
    <property type="entry name" value="WRKY domain"/>
    <property type="match status" value="1"/>
</dbReference>
<dbReference type="SMART" id="SM00774">
    <property type="entry name" value="WRKY"/>
    <property type="match status" value="1"/>
</dbReference>
<evidence type="ECO:0000256" key="5">
    <source>
        <dbReference type="ARBA" id="ARBA00023242"/>
    </source>
</evidence>
<dbReference type="InterPro" id="IPR003657">
    <property type="entry name" value="WRKY_dom"/>
</dbReference>
<evidence type="ECO:0000259" key="7">
    <source>
        <dbReference type="PROSITE" id="PS50811"/>
    </source>
</evidence>
<sequence length="1062" mass="114332">MTWDNRIKEESSLLIALLIRLKHPDIDLDASGEVALGFKTVPHFSCTKRDKGTQDNQKEARSMSSKKKRAAIDLSLEAERRRPEEGGGGSDREASDGAAAAAEEDGDVKQREGPKEETGGEEEKVVEVVVDQGEDGSNEEIKYRTQQAEMIEEDKQPAAAANVDDDGGDSDGVGASTEEKHMVTEATGGEGDDGGDSRTPMAQDELSEMQEEMERMKEENRMLRRVVDKTVRDYYELQMKLAAYQQQPAAADEPKETEVFLSLGATAAASAGCGGGFPEAKSKEQAAWRRRSVGSDDSDGGKEDLGLSLSLGASSSYDDDQKAVEARPHDVDGAAAAAMIGGDGSRPAPRGYALLESSKVQGGAAPAAGELAAGGGITSQSVNPANRKTRVSVRVRCQGPTMNDGCQWRKYGQKVAKGNPCPRAYYRCTVAPGCPVRKQVQRCLEDMSILVTTYEGTHNHPLPVGATAMASTTSAAATFMLLSSTTSSSSVSDASAAPSSSYLSPYLLNSASPLLMPGATGGGGGMQHLNLFGNSPSSSSLLAPQAPGSSKYPWSPNHPPLAGAGGNKRPFWSAGGDGDKPAPAALAENVGAVMSDPNKFSAAIAAAINNFMGKDGESSSGKSSTFAWTRSMDCTATPASVPAPARPRREPGCPCLSPFSLSLGLLLSSSSSSSPTPSRPRAHRRRNPADLLRSRIGRSPPGSRSGRGPDMLHVSEEMARSARARRHVARQLRSAPYPIPSYRWKAMKESNRKKTLPAAQKMDWEDANCSVCMEYPHNAVLLLCSSHDKGCRPYMCGTSHRHSNCLDQFKKAYTKGALLEELPANTVGTNLDSTPLIAGEKNESVDLACPLCRGKVKGWTIVEPARSYLNGKRRTCMQDGCSFVGTYKELRKHVKSEHPLAKPREVDPILEQKWRLLEIERERQDALSTITATMGRAIVFGDYVLDLEDEDDLDDVESDEDDNANGHGTDNTRRMLMFLMRQVARHHQNQRLQNAIGTTGGAEDNYAVSSGANATTPYHYPLEGDDEDDLVMAGGGSTGMVRPERRRRRRRRNRERLFLGAN</sequence>
<dbReference type="InterPro" id="IPR013083">
    <property type="entry name" value="Znf_RING/FYVE/PHD"/>
</dbReference>
<dbReference type="InterPro" id="IPR012866">
    <property type="entry name" value="DUF1644"/>
</dbReference>
<reference evidence="8" key="1">
    <citation type="submission" date="2015-04" db="UniProtKB">
        <authorList>
            <consortium name="EnsemblPlants"/>
        </authorList>
    </citation>
    <scope>IDENTIFICATION</scope>
    <source>
        <strain evidence="8">SL10</strain>
    </source>
</reference>
<organism evidence="8">
    <name type="scientific">Oryza nivara</name>
    <name type="common">Indian wild rice</name>
    <name type="synonym">Oryza sativa f. spontanea</name>
    <dbReference type="NCBI Taxonomy" id="4536"/>
    <lineage>
        <taxon>Eukaryota</taxon>
        <taxon>Viridiplantae</taxon>
        <taxon>Streptophyta</taxon>
        <taxon>Embryophyta</taxon>
        <taxon>Tracheophyta</taxon>
        <taxon>Spermatophyta</taxon>
        <taxon>Magnoliopsida</taxon>
        <taxon>Liliopsida</taxon>
        <taxon>Poales</taxon>
        <taxon>Poaceae</taxon>
        <taxon>BOP clade</taxon>
        <taxon>Oryzoideae</taxon>
        <taxon>Oryzeae</taxon>
        <taxon>Oryzinae</taxon>
        <taxon>Oryza</taxon>
    </lineage>
</organism>
<feature type="compositionally biased region" description="Low complexity" evidence="6">
    <location>
        <begin position="536"/>
        <end position="550"/>
    </location>
</feature>
<feature type="compositionally biased region" description="Low complexity" evidence="6">
    <location>
        <begin position="697"/>
        <end position="709"/>
    </location>
</feature>
<evidence type="ECO:0000256" key="1">
    <source>
        <dbReference type="ARBA" id="ARBA00004123"/>
    </source>
</evidence>
<keyword evidence="4" id="KW-0804">Transcription</keyword>
<dbReference type="InterPro" id="IPR036576">
    <property type="entry name" value="WRKY_dom_sf"/>
</dbReference>
<accession>A0A0E0GDD0</accession>
<evidence type="ECO:0000256" key="2">
    <source>
        <dbReference type="ARBA" id="ARBA00023015"/>
    </source>
</evidence>
<feature type="compositionally biased region" description="Low complexity" evidence="6">
    <location>
        <begin position="667"/>
        <end position="676"/>
    </location>
</feature>
<dbReference type="Pfam" id="PF03106">
    <property type="entry name" value="WRKY"/>
    <property type="match status" value="1"/>
</dbReference>
<evidence type="ECO:0000313" key="8">
    <source>
        <dbReference type="EnsemblPlants" id="ONIVA02G36110.1"/>
    </source>
</evidence>
<feature type="domain" description="WRKY" evidence="7">
    <location>
        <begin position="397"/>
        <end position="463"/>
    </location>
</feature>
<dbReference type="AlphaFoldDB" id="A0A0E0GDD0"/>
<dbReference type="GO" id="GO:0005634">
    <property type="term" value="C:nucleus"/>
    <property type="evidence" value="ECO:0007669"/>
    <property type="project" value="UniProtKB-SubCell"/>
</dbReference>
<proteinExistence type="predicted"/>
<feature type="region of interest" description="Disordered" evidence="6">
    <location>
        <begin position="536"/>
        <end position="580"/>
    </location>
</feature>
<dbReference type="PANTHER" id="PTHR31429">
    <property type="entry name" value="WRKY TRANSCRIPTION FACTOR 36-RELATED"/>
    <property type="match status" value="1"/>
</dbReference>
<feature type="region of interest" description="Disordered" evidence="6">
    <location>
        <begin position="667"/>
        <end position="711"/>
    </location>
</feature>
<dbReference type="FunFam" id="2.20.25.80:FF:000002">
    <property type="entry name" value="probable WRKY transcription factor 31"/>
    <property type="match status" value="1"/>
</dbReference>
<feature type="region of interest" description="Disordered" evidence="6">
    <location>
        <begin position="1033"/>
        <end position="1062"/>
    </location>
</feature>
<dbReference type="SUPFAM" id="SSF118290">
    <property type="entry name" value="WRKY DNA-binding domain"/>
    <property type="match status" value="1"/>
</dbReference>
<evidence type="ECO:0000313" key="9">
    <source>
        <dbReference type="Proteomes" id="UP000006591"/>
    </source>
</evidence>
<dbReference type="eggNOG" id="ENOG502QU92">
    <property type="taxonomic scope" value="Eukaryota"/>
</dbReference>
<dbReference type="PANTHER" id="PTHR31429:SF54">
    <property type="entry name" value="WRKY TRANSCRIPTION FACTOR 9-RELATED"/>
    <property type="match status" value="1"/>
</dbReference>
<feature type="compositionally biased region" description="Basic and acidic residues" evidence="6">
    <location>
        <begin position="47"/>
        <end position="61"/>
    </location>
</feature>
<reference evidence="8" key="2">
    <citation type="submission" date="2018-04" db="EMBL/GenBank/DDBJ databases">
        <title>OnivRS2 (Oryza nivara Reference Sequence Version 2).</title>
        <authorList>
            <person name="Zhang J."/>
            <person name="Kudrna D."/>
            <person name="Lee S."/>
            <person name="Talag J."/>
            <person name="Rajasekar S."/>
            <person name="Welchert J."/>
            <person name="Hsing Y.-I."/>
            <person name="Wing R.A."/>
        </authorList>
    </citation>
    <scope>NUCLEOTIDE SEQUENCE [LARGE SCALE GENOMIC DNA]</scope>
    <source>
        <strain evidence="8">SL10</strain>
    </source>
</reference>
<dbReference type="InterPro" id="IPR044810">
    <property type="entry name" value="WRKY_plant"/>
</dbReference>
<dbReference type="Gramene" id="ONIVA02G36110.1">
    <property type="protein sequence ID" value="ONIVA02G36110.1"/>
    <property type="gene ID" value="ONIVA02G36110"/>
</dbReference>